<gene>
    <name evidence="3" type="ordered locus">Srot_0823</name>
</gene>
<dbReference type="Gene3D" id="3.30.70.2390">
    <property type="match status" value="1"/>
</dbReference>
<reference evidence="3 4" key="1">
    <citation type="journal article" date="2010" name="Stand. Genomic Sci.">
        <title>Complete genome sequence of Segniliparus rotundus type strain (CDC 1076).</title>
        <authorList>
            <person name="Sikorski J."/>
            <person name="Lapidus A."/>
            <person name="Copeland A."/>
            <person name="Misra M."/>
            <person name="Glavina Del Rio T."/>
            <person name="Nolan M."/>
            <person name="Lucas S."/>
            <person name="Chen F."/>
            <person name="Tice H."/>
            <person name="Cheng J.F."/>
            <person name="Jando M."/>
            <person name="Schneider S."/>
            <person name="Bruce D."/>
            <person name="Goodwin L."/>
            <person name="Pitluck S."/>
            <person name="Liolios K."/>
            <person name="Mikhailova N."/>
            <person name="Pati A."/>
            <person name="Ivanova N."/>
            <person name="Mavromatis K."/>
            <person name="Chen A."/>
            <person name="Palaniappan K."/>
            <person name="Chertkov O."/>
            <person name="Land M."/>
            <person name="Hauser L."/>
            <person name="Chang Y.J."/>
            <person name="Jeffries C.D."/>
            <person name="Brettin T."/>
            <person name="Detter J.C."/>
            <person name="Han C."/>
            <person name="Rohde M."/>
            <person name="Goker M."/>
            <person name="Bristow J."/>
            <person name="Eisen J.A."/>
            <person name="Markowitz V."/>
            <person name="Hugenholtz P."/>
            <person name="Kyrpides N.C."/>
            <person name="Klenk H.P."/>
        </authorList>
    </citation>
    <scope>NUCLEOTIDE SEQUENCE [LARGE SCALE GENOMIC DNA]</scope>
    <source>
        <strain evidence="4">ATCC BAA-972 / CDC 1076 / CIP 108378 / DSM 44985 / JCM 13578</strain>
    </source>
</reference>
<evidence type="ECO:0008006" key="5">
    <source>
        <dbReference type="Google" id="ProtNLM"/>
    </source>
</evidence>
<organism evidence="3 4">
    <name type="scientific">Segniliparus rotundus (strain ATCC BAA-972 / CDC 1076 / CIP 108378 / DSM 44985 / JCM 13578)</name>
    <dbReference type="NCBI Taxonomy" id="640132"/>
    <lineage>
        <taxon>Bacteria</taxon>
        <taxon>Bacillati</taxon>
        <taxon>Actinomycetota</taxon>
        <taxon>Actinomycetes</taxon>
        <taxon>Mycobacteriales</taxon>
        <taxon>Segniliparaceae</taxon>
        <taxon>Segniliparus</taxon>
    </lineage>
</organism>
<evidence type="ECO:0000313" key="4">
    <source>
        <dbReference type="Proteomes" id="UP000002247"/>
    </source>
</evidence>
<accession>D6ZE22</accession>
<feature type="compositionally biased region" description="Low complexity" evidence="1">
    <location>
        <begin position="29"/>
        <end position="53"/>
    </location>
</feature>
<dbReference type="AlphaFoldDB" id="D6ZE22"/>
<feature type="chain" id="PRO_5038878402" description="LytR/CpsA/Psr regulator C-terminal domain-containing protein" evidence="2">
    <location>
        <begin position="22"/>
        <end position="151"/>
    </location>
</feature>
<dbReference type="KEGG" id="srt:Srot_0823"/>
<evidence type="ECO:0000313" key="3">
    <source>
        <dbReference type="EMBL" id="ADG97302.1"/>
    </source>
</evidence>
<sequence length="151" mass="15449">MVLFSMSLVFFLLGVRSAANSGPHVDPLQAASDKAAQAAAEASAQQAPASARAEPPPGKVCVYSYSPTHKNWASSVTAALQGKGLDAEVADGYSPGKVDGSVVYYKDAYQNQAQKVAEASGLSPEPKIAPLPSSVDLGAACKGELALILSE</sequence>
<keyword evidence="4" id="KW-1185">Reference proteome</keyword>
<feature type="signal peptide" evidence="2">
    <location>
        <begin position="1"/>
        <end position="21"/>
    </location>
</feature>
<feature type="region of interest" description="Disordered" evidence="1">
    <location>
        <begin position="23"/>
        <end position="57"/>
    </location>
</feature>
<evidence type="ECO:0000256" key="1">
    <source>
        <dbReference type="SAM" id="MobiDB-lite"/>
    </source>
</evidence>
<name>D6ZE22_SEGRD</name>
<dbReference type="HOGENOM" id="CLU_1601556_0_0_11"/>
<keyword evidence="2" id="KW-0732">Signal</keyword>
<proteinExistence type="predicted"/>
<protein>
    <recommendedName>
        <fullName evidence="5">LytR/CpsA/Psr regulator C-terminal domain-containing protein</fullName>
    </recommendedName>
</protein>
<evidence type="ECO:0000256" key="2">
    <source>
        <dbReference type="SAM" id="SignalP"/>
    </source>
</evidence>
<dbReference type="Proteomes" id="UP000002247">
    <property type="component" value="Chromosome"/>
</dbReference>
<dbReference type="EMBL" id="CP001958">
    <property type="protein sequence ID" value="ADG97302.1"/>
    <property type="molecule type" value="Genomic_DNA"/>
</dbReference>
<dbReference type="STRING" id="640132.Srot_0823"/>